<gene>
    <name evidence="1" type="ORF">GCM10022255_080630</name>
</gene>
<name>A0ABP8DLA0_9ACTN</name>
<protein>
    <recommendedName>
        <fullName evidence="3">Methyltransferase</fullName>
    </recommendedName>
</protein>
<sequence>MIYALGRGETVTVLRVDGDQAGDLLAAAVGHRGEAGAYPLDDATLLAAALRADPPEDGWRWLVGEVDFVAFADSPAVHHDDPRVVALLRRALTGRVEEPGGTTVLWRPIGPGEHRLLDEAGWRAFPPRLPDQPIFYPVLNRVYAEQIAQEWNVPASGRGYVTEFRVDTMFCRRYATRRAGGSGIDELWVPAEDLAEFNAHLHGPIAVIAEFGCGFGIAGVG</sequence>
<dbReference type="Proteomes" id="UP001500620">
    <property type="component" value="Unassembled WGS sequence"/>
</dbReference>
<evidence type="ECO:0000313" key="2">
    <source>
        <dbReference type="Proteomes" id="UP001500620"/>
    </source>
</evidence>
<dbReference type="EMBL" id="BAABAT010000032">
    <property type="protein sequence ID" value="GAA4258751.1"/>
    <property type="molecule type" value="Genomic_DNA"/>
</dbReference>
<evidence type="ECO:0008006" key="3">
    <source>
        <dbReference type="Google" id="ProtNLM"/>
    </source>
</evidence>
<accession>A0ABP8DLA0</accession>
<reference evidence="2" key="1">
    <citation type="journal article" date="2019" name="Int. J. Syst. Evol. Microbiol.">
        <title>The Global Catalogue of Microorganisms (GCM) 10K type strain sequencing project: providing services to taxonomists for standard genome sequencing and annotation.</title>
        <authorList>
            <consortium name="The Broad Institute Genomics Platform"/>
            <consortium name="The Broad Institute Genome Sequencing Center for Infectious Disease"/>
            <person name="Wu L."/>
            <person name="Ma J."/>
        </authorList>
    </citation>
    <scope>NUCLEOTIDE SEQUENCE [LARGE SCALE GENOMIC DNA]</scope>
    <source>
        <strain evidence="2">JCM 17441</strain>
    </source>
</reference>
<keyword evidence="2" id="KW-1185">Reference proteome</keyword>
<organism evidence="1 2">
    <name type="scientific">Dactylosporangium darangshiense</name>
    <dbReference type="NCBI Taxonomy" id="579108"/>
    <lineage>
        <taxon>Bacteria</taxon>
        <taxon>Bacillati</taxon>
        <taxon>Actinomycetota</taxon>
        <taxon>Actinomycetes</taxon>
        <taxon>Micromonosporales</taxon>
        <taxon>Micromonosporaceae</taxon>
        <taxon>Dactylosporangium</taxon>
    </lineage>
</organism>
<comment type="caution">
    <text evidence="1">The sequence shown here is derived from an EMBL/GenBank/DDBJ whole genome shotgun (WGS) entry which is preliminary data.</text>
</comment>
<evidence type="ECO:0000313" key="1">
    <source>
        <dbReference type="EMBL" id="GAA4258751.1"/>
    </source>
</evidence>
<proteinExistence type="predicted"/>